<protein>
    <submittedName>
        <fullName evidence="1">Uncharacterized protein</fullName>
    </submittedName>
</protein>
<dbReference type="RefSeq" id="WP_068399414.1">
    <property type="nucleotide sequence ID" value="NZ_CP014504.1"/>
</dbReference>
<dbReference type="KEGG" id="pcm:AY601_1788"/>
<proteinExistence type="predicted"/>
<name>A0A127VBV3_9SPHI</name>
<dbReference type="Proteomes" id="UP000071561">
    <property type="component" value="Chromosome"/>
</dbReference>
<sequence>MKKLNKPGSVNELKAIDSINAKYNYNDICVFHETVLRILGSSDLSGLKVSEMKSIEFFAQTIVRLLDSPQISGNVRNHFQERVANNIADIKKIRPPKGNDFQTTKSLYAMLNWINFTNHRTRLTIEMILDDYYYHFPVSQSGVIMEKRLLLQPGWL</sequence>
<organism evidence="1 2">
    <name type="scientific">Pedobacter cryoconitis</name>
    <dbReference type="NCBI Taxonomy" id="188932"/>
    <lineage>
        <taxon>Bacteria</taxon>
        <taxon>Pseudomonadati</taxon>
        <taxon>Bacteroidota</taxon>
        <taxon>Sphingobacteriia</taxon>
        <taxon>Sphingobacteriales</taxon>
        <taxon>Sphingobacteriaceae</taxon>
        <taxon>Pedobacter</taxon>
    </lineage>
</organism>
<evidence type="ECO:0000313" key="2">
    <source>
        <dbReference type="Proteomes" id="UP000071561"/>
    </source>
</evidence>
<dbReference type="PATRIC" id="fig|188932.3.peg.1863"/>
<evidence type="ECO:0000313" key="1">
    <source>
        <dbReference type="EMBL" id="AMP98699.1"/>
    </source>
</evidence>
<dbReference type="AlphaFoldDB" id="A0A127VBV3"/>
<accession>A0A127VBV3</accession>
<gene>
    <name evidence="1" type="ORF">AY601_1788</name>
</gene>
<dbReference type="EMBL" id="CP014504">
    <property type="protein sequence ID" value="AMP98699.1"/>
    <property type="molecule type" value="Genomic_DNA"/>
</dbReference>
<reference evidence="1 2" key="1">
    <citation type="submission" date="2016-03" db="EMBL/GenBank/DDBJ databases">
        <title>Complete genome sequence of Pedobacter cryoconitis PAMC 27485.</title>
        <authorList>
            <person name="Lee J."/>
            <person name="Kim O.-S."/>
        </authorList>
    </citation>
    <scope>NUCLEOTIDE SEQUENCE [LARGE SCALE GENOMIC DNA]</scope>
    <source>
        <strain evidence="1 2">PAMC 27485</strain>
    </source>
</reference>
<keyword evidence="2" id="KW-1185">Reference proteome</keyword>